<dbReference type="InterPro" id="IPR009030">
    <property type="entry name" value="Growth_fac_rcpt_cys_sf"/>
</dbReference>
<dbReference type="Gene3D" id="4.10.40.20">
    <property type="match status" value="1"/>
</dbReference>
<organism evidence="7 8">
    <name type="scientific">Aplysia californica</name>
    <name type="common">California sea hare</name>
    <dbReference type="NCBI Taxonomy" id="6500"/>
    <lineage>
        <taxon>Eukaryota</taxon>
        <taxon>Metazoa</taxon>
        <taxon>Spiralia</taxon>
        <taxon>Lophotrochozoa</taxon>
        <taxon>Mollusca</taxon>
        <taxon>Gastropoda</taxon>
        <taxon>Heterobranchia</taxon>
        <taxon>Euthyneura</taxon>
        <taxon>Tectipleura</taxon>
        <taxon>Aplysiida</taxon>
        <taxon>Aplysioidea</taxon>
        <taxon>Aplysiidae</taxon>
        <taxon>Aplysia</taxon>
    </lineage>
</organism>
<accession>A0ABM0JIB1</accession>
<dbReference type="GeneID" id="101857866"/>
<dbReference type="PANTHER" id="PTHR14186">
    <property type="entry name" value="INSULIN-LIKE GROWTH FACTOR BINDING PROTEIN-RELATED"/>
    <property type="match status" value="1"/>
</dbReference>
<evidence type="ECO:0000256" key="1">
    <source>
        <dbReference type="ARBA" id="ARBA00004613"/>
    </source>
</evidence>
<evidence type="ECO:0000256" key="4">
    <source>
        <dbReference type="ARBA" id="ARBA00023157"/>
    </source>
</evidence>
<feature type="signal peptide" evidence="5">
    <location>
        <begin position="1"/>
        <end position="33"/>
    </location>
</feature>
<dbReference type="Pfam" id="PF00219">
    <property type="entry name" value="IGFBP"/>
    <property type="match status" value="1"/>
</dbReference>
<evidence type="ECO:0000313" key="7">
    <source>
        <dbReference type="Proteomes" id="UP000694888"/>
    </source>
</evidence>
<feature type="chain" id="PRO_5046057284" evidence="5">
    <location>
        <begin position="34"/>
        <end position="238"/>
    </location>
</feature>
<dbReference type="SMART" id="SM00121">
    <property type="entry name" value="IB"/>
    <property type="match status" value="1"/>
</dbReference>
<evidence type="ECO:0000256" key="5">
    <source>
        <dbReference type="SAM" id="SignalP"/>
    </source>
</evidence>
<feature type="domain" description="IGFBP N-terminal" evidence="6">
    <location>
        <begin position="32"/>
        <end position="119"/>
    </location>
</feature>
<gene>
    <name evidence="8" type="primary">LOC101857866</name>
</gene>
<keyword evidence="4" id="KW-1015">Disulfide bond</keyword>
<reference evidence="8" key="1">
    <citation type="submission" date="2025-08" db="UniProtKB">
        <authorList>
            <consortium name="RefSeq"/>
        </authorList>
    </citation>
    <scope>IDENTIFICATION</scope>
</reference>
<dbReference type="RefSeq" id="XP_005094285.1">
    <property type="nucleotide sequence ID" value="XM_005094228.3"/>
</dbReference>
<sequence length="238" mass="26405">MLIQGFMWNNMSSYSAIVCTLMLLTLLCDLVLGFKCPPCNKIHCSPRRASKLQCKGGITTGVCGCCPACAKVEGESCGGDYAYRGKCDRGLYCVPSSTTAYISRVHTLQKEPVGVCKKMSKKQARQHQSDAAFVEFCRPKCTASFCRKHPRAICSASDSVDTVVSCHGKCQHTSCRACAFVQEPSCRPCRQNDFRCLKKFGKCMQKHTCSLRKKSCKWSRKQKSEDKGKFVCKVPDCP</sequence>
<dbReference type="InterPro" id="IPR011390">
    <property type="entry name" value="IGFBP_rP_mac25"/>
</dbReference>
<protein>
    <submittedName>
        <fullName evidence="8">Uncharacterized protein LOC101857866 isoform X1</fullName>
    </submittedName>
</protein>
<comment type="subcellular location">
    <subcellularLocation>
        <location evidence="1">Secreted</location>
    </subcellularLocation>
</comment>
<proteinExistence type="predicted"/>
<keyword evidence="2" id="KW-0964">Secreted</keyword>
<evidence type="ECO:0000313" key="8">
    <source>
        <dbReference type="RefSeq" id="XP_005094285.1"/>
    </source>
</evidence>
<dbReference type="Proteomes" id="UP000694888">
    <property type="component" value="Unplaced"/>
</dbReference>
<dbReference type="PANTHER" id="PTHR14186:SF20">
    <property type="entry name" value="CYSTEINE-RICH MOTOR NEURON 1 PROTEIN-LIKE"/>
    <property type="match status" value="1"/>
</dbReference>
<dbReference type="PROSITE" id="PS51323">
    <property type="entry name" value="IGFBP_N_2"/>
    <property type="match status" value="1"/>
</dbReference>
<evidence type="ECO:0000259" key="6">
    <source>
        <dbReference type="PROSITE" id="PS51323"/>
    </source>
</evidence>
<keyword evidence="7" id="KW-1185">Reference proteome</keyword>
<evidence type="ECO:0000256" key="3">
    <source>
        <dbReference type="ARBA" id="ARBA00022729"/>
    </source>
</evidence>
<evidence type="ECO:0000256" key="2">
    <source>
        <dbReference type="ARBA" id="ARBA00022525"/>
    </source>
</evidence>
<keyword evidence="3 5" id="KW-0732">Signal</keyword>
<dbReference type="SUPFAM" id="SSF57184">
    <property type="entry name" value="Growth factor receptor domain"/>
    <property type="match status" value="1"/>
</dbReference>
<name>A0ABM0JIB1_APLCA</name>
<dbReference type="InterPro" id="IPR000867">
    <property type="entry name" value="IGFBP-like"/>
</dbReference>